<dbReference type="PANTHER" id="PTHR20903">
    <property type="entry name" value="PREFOLDIN SUBUNIT 1-RELATED"/>
    <property type="match status" value="1"/>
</dbReference>
<dbReference type="Pfam" id="PF01920">
    <property type="entry name" value="Prefoldin_2"/>
    <property type="match status" value="1"/>
</dbReference>
<dbReference type="Gene3D" id="1.10.287.370">
    <property type="match status" value="1"/>
</dbReference>
<keyword evidence="2" id="KW-0143">Chaperone</keyword>
<name>A0A068S7T1_9FUNG</name>
<comment type="caution">
    <text evidence="3">The sequence shown here is derived from an EMBL/GenBank/DDBJ whole genome shotgun (WGS) entry which is preliminary data.</text>
</comment>
<keyword evidence="4" id="KW-1185">Reference proteome</keyword>
<gene>
    <name evidence="3" type="ORF">LCOR_08770.1</name>
</gene>
<dbReference type="AlphaFoldDB" id="A0A068S7T1"/>
<organism evidence="3 4">
    <name type="scientific">Lichtheimia corymbifera JMRC:FSU:9682</name>
    <dbReference type="NCBI Taxonomy" id="1263082"/>
    <lineage>
        <taxon>Eukaryota</taxon>
        <taxon>Fungi</taxon>
        <taxon>Fungi incertae sedis</taxon>
        <taxon>Mucoromycota</taxon>
        <taxon>Mucoromycotina</taxon>
        <taxon>Mucoromycetes</taxon>
        <taxon>Mucorales</taxon>
        <taxon>Lichtheimiaceae</taxon>
        <taxon>Lichtheimia</taxon>
    </lineage>
</organism>
<dbReference type="VEuPathDB" id="FungiDB:LCOR_08770.1"/>
<evidence type="ECO:0008006" key="5">
    <source>
        <dbReference type="Google" id="ProtNLM"/>
    </source>
</evidence>
<dbReference type="PANTHER" id="PTHR20903:SF0">
    <property type="entry name" value="PREFOLDIN SUBUNIT 1"/>
    <property type="match status" value="1"/>
</dbReference>
<evidence type="ECO:0000256" key="2">
    <source>
        <dbReference type="ARBA" id="ARBA00023186"/>
    </source>
</evidence>
<proteinExistence type="inferred from homology"/>
<dbReference type="GO" id="GO:0016272">
    <property type="term" value="C:prefoldin complex"/>
    <property type="evidence" value="ECO:0007669"/>
    <property type="project" value="InterPro"/>
</dbReference>
<evidence type="ECO:0000256" key="1">
    <source>
        <dbReference type="ARBA" id="ARBA00008045"/>
    </source>
</evidence>
<dbReference type="GO" id="GO:0044183">
    <property type="term" value="F:protein folding chaperone"/>
    <property type="evidence" value="ECO:0007669"/>
    <property type="project" value="TreeGrafter"/>
</dbReference>
<evidence type="ECO:0000313" key="3">
    <source>
        <dbReference type="EMBL" id="CDH57877.1"/>
    </source>
</evidence>
<dbReference type="EMBL" id="CBTN010000050">
    <property type="protein sequence ID" value="CDH57877.1"/>
    <property type="molecule type" value="Genomic_DNA"/>
</dbReference>
<dbReference type="STRING" id="1263082.A0A068S7T1"/>
<dbReference type="InterPro" id="IPR002777">
    <property type="entry name" value="PFD_beta-like"/>
</dbReference>
<comment type="similarity">
    <text evidence="1">Belongs to the prefoldin subunit beta family.</text>
</comment>
<sequence>MSALSDDAIRKVFVELQAKYVASTQQLNTVKAQIQAKQRDRKMSELTRRELDTLEPDTKTYKPVGKMFIQTPLSQMKEHYVDQIKKADESIEQLEKSQKYWDRAATDAQSNLRDILQGPRSM</sequence>
<dbReference type="OrthoDB" id="2015447at2759"/>
<evidence type="ECO:0000313" key="4">
    <source>
        <dbReference type="Proteomes" id="UP000027586"/>
    </source>
</evidence>
<dbReference type="SUPFAM" id="SSF46579">
    <property type="entry name" value="Prefoldin"/>
    <property type="match status" value="1"/>
</dbReference>
<dbReference type="GO" id="GO:0051082">
    <property type="term" value="F:unfolded protein binding"/>
    <property type="evidence" value="ECO:0007669"/>
    <property type="project" value="InterPro"/>
</dbReference>
<dbReference type="Proteomes" id="UP000027586">
    <property type="component" value="Unassembled WGS sequence"/>
</dbReference>
<accession>A0A068S7T1</accession>
<protein>
    <recommendedName>
        <fullName evidence="5">Prefoldin subunit 1</fullName>
    </recommendedName>
</protein>
<dbReference type="InterPro" id="IPR009053">
    <property type="entry name" value="Prefoldin"/>
</dbReference>
<dbReference type="CDD" id="cd23164">
    <property type="entry name" value="Prefoldin_1"/>
    <property type="match status" value="1"/>
</dbReference>
<reference evidence="3" key="1">
    <citation type="submission" date="2013-08" db="EMBL/GenBank/DDBJ databases">
        <title>Gene expansion shapes genome architecture in the human pathogen Lichtheimia corymbifera: an evolutionary genomics analysis in the ancient terrestrial Mucorales (Mucoromycotina).</title>
        <authorList>
            <person name="Schwartze V.U."/>
            <person name="Winter S."/>
            <person name="Shelest E."/>
            <person name="Marcet-Houben M."/>
            <person name="Horn F."/>
            <person name="Wehner S."/>
            <person name="Hoffmann K."/>
            <person name="Riege K."/>
            <person name="Sammeth M."/>
            <person name="Nowrousian M."/>
            <person name="Valiante V."/>
            <person name="Linde J."/>
            <person name="Jacobsen I.D."/>
            <person name="Marz M."/>
            <person name="Brakhage A.A."/>
            <person name="Gabaldon T."/>
            <person name="Bocker S."/>
            <person name="Voigt K."/>
        </authorList>
    </citation>
    <scope>NUCLEOTIDE SEQUENCE [LARGE SCALE GENOMIC DNA]</scope>
    <source>
        <strain evidence="3">FSU 9682</strain>
    </source>
</reference>
<dbReference type="GO" id="GO:0005737">
    <property type="term" value="C:cytoplasm"/>
    <property type="evidence" value="ECO:0007669"/>
    <property type="project" value="TreeGrafter"/>
</dbReference>